<accession>A0A8K1XHI1</accession>
<gene>
    <name evidence="2" type="ORF">SaNV2_gp2</name>
</gene>
<name>A0A8K1XHI1_9VIRU</name>
<sequence length="892" mass="97647">MRSASRGGRWDGEREVNPTGSLPNLPIYHRDPFGNSVPFQEPRPSNSPANKEALLEPVRQRARSLKLAMQVLGDLRQPGVSAQGIAVRSFPRSLSLHSSGYEHRYPGFRLSGSMGDGLVFTDGDHKAQSARLFEAMGFGAKLRSRAIAFLLGGHWGPEVPIQSEGAPVPGAVRVGRHHRSNAKTTITPGAPNRRSKPSWIGKSAPSGLPGIEQGNVPATEHLNDVSIDAEDGLSKGSPSFFVTTFLQDRTGCGWQGDVGGYTIIRWFGEEVADRNIFYDEEGVNHPPPLGPPERSSPVKGHERSGSPREEGCTPGYLRINPQVSPRGRAEGPIRANGTDQKGPLGEDEPDPRAVALGKVGLASGRPDELLIAPRLLRSMCRHHVITTDRTRCGSVESAHLYSKVVKGTIGKGQVCCGQVVEIEHCPRQRKAHHTTSLRGYRWNNTVLTPKIRVAHSYWPQQPQPRSPDQVVFRNIKAITETLPKGLDEGRGHEVGGGCQIRGVILRGHRAYQGTRYLVLEMGNGRLRLTSSAQVDAVLSFNEGPYRFADGIPYNHPVCRRSSDHAGFESQLLHTGGTGLDLLVRGDLVLHLTKGCIGHDFQIVLFAVYPYVPTFLNEEGLVILAQRSSDGSEARFRQSEKVRTLAALRPTHGLCRGRGKGDGNAILKIAPPCPRPPPRPEVIRVEQRAANVRTRIRQDGHVLHLSLAAFGFSGEWHSTPETRKLSECPGVLGWVIEQGLHGSCFELRDREPPWGGSPFPVRTSQLFGVKGACAAVLSVRLHPPHSLFETKPPQRSLQPAPKPQETNRSLELPWVLQGPTVPLQFREECKERKPNSIPDPRCLFEVTVRDHTPAIQPVGLRSFTRSVEFPPTSSSGWNPKGVSVNPGAGYIGW</sequence>
<evidence type="ECO:0000313" key="2">
    <source>
        <dbReference type="EMBL" id="UHR49702.1"/>
    </source>
</evidence>
<evidence type="ECO:0000256" key="1">
    <source>
        <dbReference type="SAM" id="MobiDB-lite"/>
    </source>
</evidence>
<dbReference type="EMBL" id="MZ209862">
    <property type="protein sequence ID" value="UHR49702.1"/>
    <property type="molecule type" value="Genomic_RNA"/>
</dbReference>
<feature type="region of interest" description="Disordered" evidence="1">
    <location>
        <begin position="1"/>
        <end position="52"/>
    </location>
</feature>
<feature type="compositionally biased region" description="Basic and acidic residues" evidence="1">
    <location>
        <begin position="299"/>
        <end position="311"/>
    </location>
</feature>
<organism evidence="2">
    <name type="scientific">Sanya narnavirus 2</name>
    <dbReference type="NCBI Taxonomy" id="2905314"/>
    <lineage>
        <taxon>Viruses</taxon>
        <taxon>Riboviria</taxon>
        <taxon>Orthornavirae</taxon>
        <taxon>Lenarviricota</taxon>
        <taxon>Amabiliviricetes</taxon>
        <taxon>Wolframvirales</taxon>
        <taxon>Narnaviridae</taxon>
        <taxon>Narnavirus</taxon>
    </lineage>
</organism>
<feature type="region of interest" description="Disordered" evidence="1">
    <location>
        <begin position="280"/>
        <end position="350"/>
    </location>
</feature>
<protein>
    <submittedName>
        <fullName evidence="2">Uncharacterized protein</fullName>
    </submittedName>
</protein>
<feature type="region of interest" description="Disordered" evidence="1">
    <location>
        <begin position="173"/>
        <end position="216"/>
    </location>
</feature>
<feature type="region of interest" description="Disordered" evidence="1">
    <location>
        <begin position="786"/>
        <end position="806"/>
    </location>
</feature>
<proteinExistence type="predicted"/>
<reference evidence="2" key="1">
    <citation type="submission" date="2021-05" db="EMBL/GenBank/DDBJ databases">
        <authorList>
            <person name="Feng G."/>
        </authorList>
    </citation>
    <scope>NUCLEOTIDE SEQUENCE</scope>
    <source>
        <strain evidence="2">DMSY224</strain>
    </source>
</reference>